<protein>
    <submittedName>
        <fullName evidence="1">Uncharacterized protein</fullName>
    </submittedName>
</protein>
<evidence type="ECO:0000313" key="2">
    <source>
        <dbReference type="Proteomes" id="UP000265520"/>
    </source>
</evidence>
<evidence type="ECO:0000313" key="1">
    <source>
        <dbReference type="EMBL" id="MCI49512.1"/>
    </source>
</evidence>
<dbReference type="Proteomes" id="UP000265520">
    <property type="component" value="Unassembled WGS sequence"/>
</dbReference>
<comment type="caution">
    <text evidence="1">The sequence shown here is derived from an EMBL/GenBank/DDBJ whole genome shotgun (WGS) entry which is preliminary data.</text>
</comment>
<reference evidence="1 2" key="1">
    <citation type="journal article" date="2018" name="Front. Plant Sci.">
        <title>Red Clover (Trifolium pratense) and Zigzag Clover (T. medium) - A Picture of Genomic Similarities and Differences.</title>
        <authorList>
            <person name="Dluhosova J."/>
            <person name="Istvanek J."/>
            <person name="Nedelnik J."/>
            <person name="Repkova J."/>
        </authorList>
    </citation>
    <scope>NUCLEOTIDE SEQUENCE [LARGE SCALE GENOMIC DNA]</scope>
    <source>
        <strain evidence="2">cv. 10/8</strain>
        <tissue evidence="1">Leaf</tissue>
    </source>
</reference>
<dbReference type="EMBL" id="LXQA010402209">
    <property type="protein sequence ID" value="MCI49512.1"/>
    <property type="molecule type" value="Genomic_DNA"/>
</dbReference>
<dbReference type="AlphaFoldDB" id="A0A392SM69"/>
<accession>A0A392SM69</accession>
<organism evidence="1 2">
    <name type="scientific">Trifolium medium</name>
    <dbReference type="NCBI Taxonomy" id="97028"/>
    <lineage>
        <taxon>Eukaryota</taxon>
        <taxon>Viridiplantae</taxon>
        <taxon>Streptophyta</taxon>
        <taxon>Embryophyta</taxon>
        <taxon>Tracheophyta</taxon>
        <taxon>Spermatophyta</taxon>
        <taxon>Magnoliopsida</taxon>
        <taxon>eudicotyledons</taxon>
        <taxon>Gunneridae</taxon>
        <taxon>Pentapetalae</taxon>
        <taxon>rosids</taxon>
        <taxon>fabids</taxon>
        <taxon>Fabales</taxon>
        <taxon>Fabaceae</taxon>
        <taxon>Papilionoideae</taxon>
        <taxon>50 kb inversion clade</taxon>
        <taxon>NPAAA clade</taxon>
        <taxon>Hologalegina</taxon>
        <taxon>IRL clade</taxon>
        <taxon>Trifolieae</taxon>
        <taxon>Trifolium</taxon>
    </lineage>
</organism>
<keyword evidence="2" id="KW-1185">Reference proteome</keyword>
<proteinExistence type="predicted"/>
<sequence>IRICALFNWICSANGQVWGLSGKVMICR</sequence>
<name>A0A392SM69_9FABA</name>
<feature type="non-terminal residue" evidence="1">
    <location>
        <position position="1"/>
    </location>
</feature>